<dbReference type="UniPathway" id="UPA00077">
    <property type="reaction ID" value="UER00155"/>
</dbReference>
<dbReference type="Gene3D" id="3.30.70.560">
    <property type="entry name" value="7,8-Dihydro-6-hydroxymethylpterin-pyrophosphokinase HPPK"/>
    <property type="match status" value="1"/>
</dbReference>
<keyword evidence="11" id="KW-1185">Reference proteome</keyword>
<keyword evidence="4 10" id="KW-0808">Transferase</keyword>
<dbReference type="RefSeq" id="WP_055160358.1">
    <property type="nucleotide sequence ID" value="NZ_CABIWZ010000002.1"/>
</dbReference>
<dbReference type="Proteomes" id="UP000095546">
    <property type="component" value="Unassembled WGS sequence"/>
</dbReference>
<dbReference type="PRINTS" id="PR00070">
    <property type="entry name" value="DHFR"/>
</dbReference>
<dbReference type="InterPro" id="IPR001796">
    <property type="entry name" value="DHFR_dom"/>
</dbReference>
<organism evidence="10 11">
    <name type="scientific">Mitsuokella jalaludinii</name>
    <dbReference type="NCBI Taxonomy" id="187979"/>
    <lineage>
        <taxon>Bacteria</taxon>
        <taxon>Bacillati</taxon>
        <taxon>Bacillota</taxon>
        <taxon>Negativicutes</taxon>
        <taxon>Selenomonadales</taxon>
        <taxon>Selenomonadaceae</taxon>
        <taxon>Mitsuokella</taxon>
    </lineage>
</organism>
<sequence>MKPYTCYLSLGANLGERGETLREALRSLAGLSGTHLVAVSPFYETAPWGKLDQPAFLNAAAAVETTFSPLELFKGCQRIEQQLGRVRHEHWGARTIDIDLLHIPDVMLDEPELKLPHPYLTQRAFVLQPLRDIAPDLVISGAPVRDWCQSIGDQGVSPAAELANPWPLQMIACLDARRGIGYRGELLAHLPEDMKHFRALTEGNVVIMGRRTMESLPGKEPLANRTNIVLSRTLSAAEGFTVCCSLPALWRELGLLHLKEPQRSFWCIGGAELYAELLPYARELHLTRLKQSYEADAFFPAFPGFALCSSDDRGACAFEHYVAADRLLKMKI</sequence>
<evidence type="ECO:0000259" key="9">
    <source>
        <dbReference type="PROSITE" id="PS51330"/>
    </source>
</evidence>
<dbReference type="GO" id="GO:0005524">
    <property type="term" value="F:ATP binding"/>
    <property type="evidence" value="ECO:0007669"/>
    <property type="project" value="UniProtKB-KW"/>
</dbReference>
<evidence type="ECO:0000256" key="3">
    <source>
        <dbReference type="ARBA" id="ARBA00013253"/>
    </source>
</evidence>
<dbReference type="CDD" id="cd00209">
    <property type="entry name" value="DHFR"/>
    <property type="match status" value="1"/>
</dbReference>
<dbReference type="InterPro" id="IPR024072">
    <property type="entry name" value="DHFR-like_dom_sf"/>
</dbReference>
<evidence type="ECO:0000256" key="4">
    <source>
        <dbReference type="ARBA" id="ARBA00022679"/>
    </source>
</evidence>
<dbReference type="GO" id="GO:0016301">
    <property type="term" value="F:kinase activity"/>
    <property type="evidence" value="ECO:0007669"/>
    <property type="project" value="UniProtKB-KW"/>
</dbReference>
<dbReference type="OrthoDB" id="9808041at2"/>
<dbReference type="CDD" id="cd00483">
    <property type="entry name" value="HPPK"/>
    <property type="match status" value="1"/>
</dbReference>
<dbReference type="EMBL" id="CYYU01000002">
    <property type="protein sequence ID" value="CUN47238.1"/>
    <property type="molecule type" value="Genomic_DNA"/>
</dbReference>
<dbReference type="Pfam" id="PF00186">
    <property type="entry name" value="DHFR_1"/>
    <property type="match status" value="1"/>
</dbReference>
<accession>A0A173XA14</accession>
<dbReference type="GO" id="GO:0046656">
    <property type="term" value="P:folic acid biosynthetic process"/>
    <property type="evidence" value="ECO:0007669"/>
    <property type="project" value="UniProtKB-KW"/>
</dbReference>
<evidence type="ECO:0000256" key="2">
    <source>
        <dbReference type="ARBA" id="ARBA00005051"/>
    </source>
</evidence>
<dbReference type="PANTHER" id="PTHR43071">
    <property type="entry name" value="2-AMINO-4-HYDROXY-6-HYDROXYMETHYLDIHYDROPTERIDINE PYROPHOSPHOKINASE"/>
    <property type="match status" value="1"/>
</dbReference>
<dbReference type="GO" id="GO:0004146">
    <property type="term" value="F:dihydrofolate reductase activity"/>
    <property type="evidence" value="ECO:0007669"/>
    <property type="project" value="InterPro"/>
</dbReference>
<keyword evidence="5" id="KW-0547">Nucleotide-binding</keyword>
<dbReference type="SUPFAM" id="SSF55083">
    <property type="entry name" value="6-hydroxymethyl-7,8-dihydropterin pyrophosphokinase, HPPK"/>
    <property type="match status" value="1"/>
</dbReference>
<name>A0A173XA14_9FIRM</name>
<dbReference type="NCBIfam" id="TIGR01498">
    <property type="entry name" value="folK"/>
    <property type="match status" value="1"/>
</dbReference>
<comment type="catalytic activity">
    <reaction evidence="1">
        <text>6-hydroxymethyl-7,8-dihydropterin + ATP = (7,8-dihydropterin-6-yl)methyl diphosphate + AMP + H(+)</text>
        <dbReference type="Rhea" id="RHEA:11412"/>
        <dbReference type="ChEBI" id="CHEBI:15378"/>
        <dbReference type="ChEBI" id="CHEBI:30616"/>
        <dbReference type="ChEBI" id="CHEBI:44841"/>
        <dbReference type="ChEBI" id="CHEBI:72950"/>
        <dbReference type="ChEBI" id="CHEBI:456215"/>
        <dbReference type="EC" id="2.7.6.3"/>
    </reaction>
</comment>
<dbReference type="PANTHER" id="PTHR43071:SF1">
    <property type="entry name" value="2-AMINO-4-HYDROXY-6-HYDROXYMETHYLDIHYDROPTERIDINE PYROPHOSPHOKINASE"/>
    <property type="match status" value="1"/>
</dbReference>
<dbReference type="InterPro" id="IPR035907">
    <property type="entry name" value="Hppk_sf"/>
</dbReference>
<proteinExistence type="predicted"/>
<evidence type="ECO:0000256" key="5">
    <source>
        <dbReference type="ARBA" id="ARBA00022741"/>
    </source>
</evidence>
<reference evidence="10 11" key="1">
    <citation type="submission" date="2015-09" db="EMBL/GenBank/DDBJ databases">
        <authorList>
            <consortium name="Pathogen Informatics"/>
        </authorList>
    </citation>
    <scope>NUCLEOTIDE SEQUENCE [LARGE SCALE GENOMIC DNA]</scope>
    <source>
        <strain evidence="10 11">2789STDY5608828</strain>
    </source>
</reference>
<keyword evidence="6 10" id="KW-0418">Kinase</keyword>
<keyword evidence="7" id="KW-0067">ATP-binding</keyword>
<dbReference type="PROSITE" id="PS00794">
    <property type="entry name" value="HPPK"/>
    <property type="match status" value="1"/>
</dbReference>
<dbReference type="PROSITE" id="PS51330">
    <property type="entry name" value="DHFR_2"/>
    <property type="match status" value="1"/>
</dbReference>
<dbReference type="STRING" id="187979.ERS852385_00505"/>
<dbReference type="Gene3D" id="3.40.430.10">
    <property type="entry name" value="Dihydrofolate Reductase, subunit A"/>
    <property type="match status" value="1"/>
</dbReference>
<feature type="domain" description="DHFR" evidence="9">
    <location>
        <begin position="167"/>
        <end position="332"/>
    </location>
</feature>
<keyword evidence="8" id="KW-0289">Folate biosynthesis</keyword>
<evidence type="ECO:0000256" key="1">
    <source>
        <dbReference type="ARBA" id="ARBA00000198"/>
    </source>
</evidence>
<protein>
    <recommendedName>
        <fullName evidence="3">2-amino-4-hydroxy-6-hydroxymethyldihydropteridine diphosphokinase</fullName>
        <ecNumber evidence="3">2.7.6.3</ecNumber>
    </recommendedName>
</protein>
<evidence type="ECO:0000313" key="11">
    <source>
        <dbReference type="Proteomes" id="UP000095546"/>
    </source>
</evidence>
<dbReference type="GO" id="GO:0046654">
    <property type="term" value="P:tetrahydrofolate biosynthetic process"/>
    <property type="evidence" value="ECO:0007669"/>
    <property type="project" value="UniProtKB-UniPathway"/>
</dbReference>
<dbReference type="AlphaFoldDB" id="A0A173XA14"/>
<evidence type="ECO:0000256" key="7">
    <source>
        <dbReference type="ARBA" id="ARBA00022840"/>
    </source>
</evidence>
<dbReference type="GO" id="GO:0003848">
    <property type="term" value="F:2-amino-4-hydroxy-6-hydroxymethyldihydropteridine diphosphokinase activity"/>
    <property type="evidence" value="ECO:0007669"/>
    <property type="project" value="UniProtKB-EC"/>
</dbReference>
<evidence type="ECO:0000256" key="8">
    <source>
        <dbReference type="ARBA" id="ARBA00022909"/>
    </source>
</evidence>
<gene>
    <name evidence="10" type="primary">folK</name>
    <name evidence="10" type="ORF">ERS852385_00505</name>
</gene>
<dbReference type="Pfam" id="PF01288">
    <property type="entry name" value="HPPK"/>
    <property type="match status" value="1"/>
</dbReference>
<dbReference type="InterPro" id="IPR000550">
    <property type="entry name" value="Hppk"/>
</dbReference>
<dbReference type="EC" id="2.7.6.3" evidence="3"/>
<comment type="pathway">
    <text evidence="2">Cofactor biosynthesis; tetrahydrofolate biosynthesis; 2-amino-4-hydroxy-6-hydroxymethyl-7,8-dihydropteridine diphosphate from 7,8-dihydroneopterin triphosphate: step 4/4.</text>
</comment>
<evidence type="ECO:0000313" key="10">
    <source>
        <dbReference type="EMBL" id="CUN47238.1"/>
    </source>
</evidence>
<evidence type="ECO:0000256" key="6">
    <source>
        <dbReference type="ARBA" id="ARBA00022777"/>
    </source>
</evidence>
<dbReference type="SUPFAM" id="SSF53597">
    <property type="entry name" value="Dihydrofolate reductase-like"/>
    <property type="match status" value="1"/>
</dbReference>